<dbReference type="InterPro" id="IPR036962">
    <property type="entry name" value="Glyco_hydro_3_N_sf"/>
</dbReference>
<dbReference type="Pfam" id="PF14310">
    <property type="entry name" value="Fn3-like"/>
    <property type="match status" value="1"/>
</dbReference>
<dbReference type="Gene3D" id="3.40.50.1700">
    <property type="entry name" value="Glycoside hydrolase family 3 C-terminal domain"/>
    <property type="match status" value="1"/>
</dbReference>
<dbReference type="SUPFAM" id="SSF52279">
    <property type="entry name" value="Beta-D-glucan exohydrolase, C-terminal domain"/>
    <property type="match status" value="1"/>
</dbReference>
<dbReference type="EC" id="3.2.1.21" evidence="4"/>
<proteinExistence type="inferred from homology"/>
<dbReference type="Proteomes" id="UP000578449">
    <property type="component" value="Unassembled WGS sequence"/>
</dbReference>
<dbReference type="InterPro" id="IPR002772">
    <property type="entry name" value="Glyco_hydro_3_C"/>
</dbReference>
<dbReference type="SMART" id="SM01217">
    <property type="entry name" value="Fn3_like"/>
    <property type="match status" value="1"/>
</dbReference>
<evidence type="ECO:0000313" key="4">
    <source>
        <dbReference type="EMBL" id="MBB5140203.1"/>
    </source>
</evidence>
<dbReference type="InterPro" id="IPR013783">
    <property type="entry name" value="Ig-like_fold"/>
</dbReference>
<dbReference type="GO" id="GO:0005975">
    <property type="term" value="P:carbohydrate metabolic process"/>
    <property type="evidence" value="ECO:0007669"/>
    <property type="project" value="InterPro"/>
</dbReference>
<name>A0A840PQ46_9ACTN</name>
<dbReference type="InterPro" id="IPR017853">
    <property type="entry name" value="GH"/>
</dbReference>
<dbReference type="PANTHER" id="PTHR42715">
    <property type="entry name" value="BETA-GLUCOSIDASE"/>
    <property type="match status" value="1"/>
</dbReference>
<dbReference type="SUPFAM" id="SSF51445">
    <property type="entry name" value="(Trans)glycosidases"/>
    <property type="match status" value="1"/>
</dbReference>
<protein>
    <submittedName>
        <fullName evidence="4">Beta-glucosidase</fullName>
        <ecNumber evidence="4">3.2.1.21</ecNumber>
    </submittedName>
</protein>
<dbReference type="Gene3D" id="2.60.40.10">
    <property type="entry name" value="Immunoglobulins"/>
    <property type="match status" value="1"/>
</dbReference>
<comment type="caution">
    <text evidence="4">The sequence shown here is derived from an EMBL/GenBank/DDBJ whole genome shotgun (WGS) entry which is preliminary data.</text>
</comment>
<reference evidence="4 5" key="1">
    <citation type="submission" date="2020-08" db="EMBL/GenBank/DDBJ databases">
        <title>Genomic Encyclopedia of Type Strains, Phase IV (KMG-IV): sequencing the most valuable type-strain genomes for metagenomic binning, comparative biology and taxonomic classification.</title>
        <authorList>
            <person name="Goeker M."/>
        </authorList>
    </citation>
    <scope>NUCLEOTIDE SEQUENCE [LARGE SCALE GENOMIC DNA]</scope>
    <source>
        <strain evidence="4 5">DSM 45615</strain>
    </source>
</reference>
<dbReference type="InterPro" id="IPR026891">
    <property type="entry name" value="Fn3-like"/>
</dbReference>
<dbReference type="PRINTS" id="PR00133">
    <property type="entry name" value="GLHYDRLASE3"/>
</dbReference>
<evidence type="ECO:0000259" key="3">
    <source>
        <dbReference type="SMART" id="SM01217"/>
    </source>
</evidence>
<evidence type="ECO:0000256" key="2">
    <source>
        <dbReference type="ARBA" id="ARBA00022801"/>
    </source>
</evidence>
<dbReference type="RefSeq" id="WP_185056998.1">
    <property type="nucleotide sequence ID" value="NZ_BAABIX010000060.1"/>
</dbReference>
<dbReference type="InterPro" id="IPR001764">
    <property type="entry name" value="Glyco_hydro_3_N"/>
</dbReference>
<organism evidence="4 5">
    <name type="scientific">Thermocatellispora tengchongensis</name>
    <dbReference type="NCBI Taxonomy" id="1073253"/>
    <lineage>
        <taxon>Bacteria</taxon>
        <taxon>Bacillati</taxon>
        <taxon>Actinomycetota</taxon>
        <taxon>Actinomycetes</taxon>
        <taxon>Streptosporangiales</taxon>
        <taxon>Streptosporangiaceae</taxon>
        <taxon>Thermocatellispora</taxon>
    </lineage>
</organism>
<dbReference type="AlphaFoldDB" id="A0A840PQ46"/>
<dbReference type="Gene3D" id="3.20.20.300">
    <property type="entry name" value="Glycoside hydrolase, family 3, N-terminal domain"/>
    <property type="match status" value="1"/>
</dbReference>
<dbReference type="Pfam" id="PF00933">
    <property type="entry name" value="Glyco_hydro_3"/>
    <property type="match status" value="1"/>
</dbReference>
<accession>A0A840PQ46</accession>
<evidence type="ECO:0000256" key="1">
    <source>
        <dbReference type="ARBA" id="ARBA00005336"/>
    </source>
</evidence>
<sequence>MAVSTDAAREVWQDAGVPDEDRVEALMSRMSLAEKIAQLYGVWVGIDDADGEMAPHQHEFTSLPVEWEELIRSGIGQLTRPFGTRPVDVVTGAATLANAQRAIVAAGRWGIPALVHEESLTGLAAWKATVYPSPLCWGAGFDPGLVERMGAQIGATMRRLGIHQGLAPVLDVARDLRWGRVEETIGEDPLLVGMIGSAYVRGLQSAGVIATLKHFAGYSASKGGRNLAPVSVGPRELADVILPPFEMALRAGADSVMNSYADIDGLPVAADPGMLTGLLRETYGFTGTVVADYFSVAFLQTLHNVAGSPAEAARLALSAGIDVELPTVNCFGPPLLEAVERGEVDPALIDRALRRVLLQKCRLGLLDADWSPEPAVLEEEGEVVLDDDAARSLAGDLARRSIVLLHNTGALPLAAGARLAVVGPRADTAHAMMGCYSFPLHVGVHHPGMPLGIDVPTLVEALRGDPAGYQVRHEQGCPVLGGDDAGIAAAAEAAAGADVCLAVLGDQAGLFGNGTSGEGCDAASLRLPGRQEELLEAVLATGTPVVLVLLAGRPYELGRQIDRLAAVVCGFFPGEEGAPALADVLSGRVEPQGRLPVGFPRDGGNQPATYLGAPLAQSSEVSTVDPTPLFPFGHGLSYHPATWAGIEAEAAEWPTDGTYEVRVTLRNDGPAEVSEVVQVYLHDPVAEVARPVQTLLAAPRVDLAPGETREVTITLHADQTSYTGASGRRQVDPGEVELRVGASSADIRRAIPVTMTGPRRQVGFDRVMEAAVRSDPRH</sequence>
<gene>
    <name evidence="4" type="ORF">HNP84_009970</name>
</gene>
<dbReference type="PANTHER" id="PTHR42715:SF10">
    <property type="entry name" value="BETA-GLUCOSIDASE"/>
    <property type="match status" value="1"/>
</dbReference>
<dbReference type="Pfam" id="PF01915">
    <property type="entry name" value="Glyco_hydro_3_C"/>
    <property type="match status" value="1"/>
</dbReference>
<keyword evidence="5" id="KW-1185">Reference proteome</keyword>
<keyword evidence="2 4" id="KW-0378">Hydrolase</keyword>
<comment type="similarity">
    <text evidence="1">Belongs to the glycosyl hydrolase 3 family.</text>
</comment>
<dbReference type="GO" id="GO:0008422">
    <property type="term" value="F:beta-glucosidase activity"/>
    <property type="evidence" value="ECO:0007669"/>
    <property type="project" value="UniProtKB-EC"/>
</dbReference>
<dbReference type="InterPro" id="IPR036881">
    <property type="entry name" value="Glyco_hydro_3_C_sf"/>
</dbReference>
<feature type="domain" description="Fibronectin type III-like" evidence="3">
    <location>
        <begin position="675"/>
        <end position="744"/>
    </location>
</feature>
<evidence type="ECO:0000313" key="5">
    <source>
        <dbReference type="Proteomes" id="UP000578449"/>
    </source>
</evidence>
<keyword evidence="4" id="KW-0326">Glycosidase</keyword>
<dbReference type="EMBL" id="JACHGN010000038">
    <property type="protein sequence ID" value="MBB5140203.1"/>
    <property type="molecule type" value="Genomic_DNA"/>
</dbReference>
<dbReference type="InterPro" id="IPR050288">
    <property type="entry name" value="Cellulose_deg_GH3"/>
</dbReference>